<feature type="compositionally biased region" description="Polar residues" evidence="1">
    <location>
        <begin position="597"/>
        <end position="606"/>
    </location>
</feature>
<feature type="compositionally biased region" description="Pro residues" evidence="1">
    <location>
        <begin position="55"/>
        <end position="64"/>
    </location>
</feature>
<dbReference type="PANTHER" id="PTHR24216:SF65">
    <property type="entry name" value="PAXILLIN-LIKE PROTEIN 1"/>
    <property type="match status" value="1"/>
</dbReference>
<evidence type="ECO:0000256" key="1">
    <source>
        <dbReference type="SAM" id="MobiDB-lite"/>
    </source>
</evidence>
<sequence length="697" mass="74120">MASPPPPMPPPLAGCDPTLMPLPTVRIVFVFAVGIYFPCRNHSTSRGAPGLAPSPTSPSPPPPAAAAEIPLQRLREQHPPQLAATASPADPPKGPPIRPSAVIQFPQQPHQGQMAAPRPQQSRHPNSPATEPPNPLADPSIQTRRRLRPISEMHSRTFYFLAKTIMALSFTLNAITNLIITFPSTVRLNHCQTHVQLMQFTFQLGYAMAMGIMLARADHILGISKWSTSHRPIHVLSWLIYVGFGIADVFTFTSVSVKTHIVDEGPYCSWEPSPILYMSKRVFDLCIEMYVCFVCFNALWVRRERAEFNTTRHFIQALAVSYVPRACVLIVIVLFDIYVTAAGVFTPTLSPFFWIACNALIMVFVAYDDFMFKVVMGRAQRKRQRMRGGKWAKNAAAAAVAGGGGYGGPNPDGGSFEPTELVVHTDQLTRPVGTLDDTAPDRYTAAAYGGGIRYSAWGRNTRDRDRANAGTQSSGSAETVITEAAMSPEMLASPTALTKAAEGMPLRLALPTPSATATAVAFTVATSPTSPYPHSTPSPQHAAVLRTSFMGMDTTLGNNSPSLHSFRHFSNPGSGISSVSGSGSGSANGGSSTNSNQHAHGSSPTASARGLLLASGVSSFASGSVTIATPGIASSPHGSLVWDEQRSVAVLDTLEGSPLSEARRLVGGGGSGLASPTTPMGQSGLGAELARRDDGDR</sequence>
<comment type="caution">
    <text evidence="3">The sequence shown here is derived from an EMBL/GenBank/DDBJ whole genome shotgun (WGS) entry which is preliminary data.</text>
</comment>
<feature type="region of interest" description="Disordered" evidence="1">
    <location>
        <begin position="574"/>
        <end position="606"/>
    </location>
</feature>
<keyword evidence="2" id="KW-0472">Membrane</keyword>
<feature type="transmembrane region" description="Helical" evidence="2">
    <location>
        <begin position="158"/>
        <end position="180"/>
    </location>
</feature>
<feature type="transmembrane region" description="Helical" evidence="2">
    <location>
        <begin position="20"/>
        <end position="39"/>
    </location>
</feature>
<feature type="transmembrane region" description="Helical" evidence="2">
    <location>
        <begin position="200"/>
        <end position="217"/>
    </location>
</feature>
<dbReference type="EMBL" id="MCFL01000008">
    <property type="protein sequence ID" value="ORZ38459.1"/>
    <property type="molecule type" value="Genomic_DNA"/>
</dbReference>
<accession>A0A1Y2HVC3</accession>
<feature type="transmembrane region" description="Helical" evidence="2">
    <location>
        <begin position="322"/>
        <end position="346"/>
    </location>
</feature>
<gene>
    <name evidence="3" type="ORF">BCR44DRAFT_1428310</name>
</gene>
<feature type="transmembrane region" description="Helical" evidence="2">
    <location>
        <begin position="352"/>
        <end position="376"/>
    </location>
</feature>
<evidence type="ECO:0000256" key="2">
    <source>
        <dbReference type="SAM" id="Phobius"/>
    </source>
</evidence>
<feature type="region of interest" description="Disordered" evidence="1">
    <location>
        <begin position="80"/>
        <end position="142"/>
    </location>
</feature>
<dbReference type="OrthoDB" id="5589542at2759"/>
<feature type="region of interest" description="Disordered" evidence="1">
    <location>
        <begin position="45"/>
        <end position="66"/>
    </location>
</feature>
<evidence type="ECO:0000313" key="4">
    <source>
        <dbReference type="Proteomes" id="UP000193411"/>
    </source>
</evidence>
<dbReference type="AlphaFoldDB" id="A0A1Y2HVC3"/>
<keyword evidence="2" id="KW-1133">Transmembrane helix</keyword>
<proteinExistence type="predicted"/>
<reference evidence="3 4" key="1">
    <citation type="submission" date="2016-07" db="EMBL/GenBank/DDBJ databases">
        <title>Pervasive Adenine N6-methylation of Active Genes in Fungi.</title>
        <authorList>
            <consortium name="DOE Joint Genome Institute"/>
            <person name="Mondo S.J."/>
            <person name="Dannebaum R.O."/>
            <person name="Kuo R.C."/>
            <person name="Labutti K."/>
            <person name="Haridas S."/>
            <person name="Kuo A."/>
            <person name="Salamov A."/>
            <person name="Ahrendt S.R."/>
            <person name="Lipzen A."/>
            <person name="Sullivan W."/>
            <person name="Andreopoulos W.B."/>
            <person name="Clum A."/>
            <person name="Lindquist E."/>
            <person name="Daum C."/>
            <person name="Ramamoorthy G.K."/>
            <person name="Gryganskyi A."/>
            <person name="Culley D."/>
            <person name="Magnuson J.K."/>
            <person name="James T.Y."/>
            <person name="O'Malley M.A."/>
            <person name="Stajich J.E."/>
            <person name="Spatafora J.W."/>
            <person name="Visel A."/>
            <person name="Grigoriev I.V."/>
        </authorList>
    </citation>
    <scope>NUCLEOTIDE SEQUENCE [LARGE SCALE GENOMIC DNA]</scope>
    <source>
        <strain evidence="3 4">PL171</strain>
    </source>
</reference>
<feature type="region of interest" description="Disordered" evidence="1">
    <location>
        <begin position="662"/>
        <end position="697"/>
    </location>
</feature>
<keyword evidence="4" id="KW-1185">Reference proteome</keyword>
<keyword evidence="2" id="KW-0812">Transmembrane</keyword>
<evidence type="ECO:0000313" key="3">
    <source>
        <dbReference type="EMBL" id="ORZ38459.1"/>
    </source>
</evidence>
<feature type="compositionally biased region" description="Pro residues" evidence="1">
    <location>
        <begin position="89"/>
        <end position="98"/>
    </location>
</feature>
<protein>
    <submittedName>
        <fullName evidence="3">Uncharacterized protein</fullName>
    </submittedName>
</protein>
<organism evidence="3 4">
    <name type="scientific">Catenaria anguillulae PL171</name>
    <dbReference type="NCBI Taxonomy" id="765915"/>
    <lineage>
        <taxon>Eukaryota</taxon>
        <taxon>Fungi</taxon>
        <taxon>Fungi incertae sedis</taxon>
        <taxon>Blastocladiomycota</taxon>
        <taxon>Blastocladiomycetes</taxon>
        <taxon>Blastocladiales</taxon>
        <taxon>Catenariaceae</taxon>
        <taxon>Catenaria</taxon>
    </lineage>
</organism>
<feature type="transmembrane region" description="Helical" evidence="2">
    <location>
        <begin position="282"/>
        <end position="301"/>
    </location>
</feature>
<dbReference type="Proteomes" id="UP000193411">
    <property type="component" value="Unassembled WGS sequence"/>
</dbReference>
<dbReference type="PANTHER" id="PTHR24216">
    <property type="entry name" value="PAXILLIN-RELATED"/>
    <property type="match status" value="1"/>
</dbReference>
<feature type="transmembrane region" description="Helical" evidence="2">
    <location>
        <begin position="238"/>
        <end position="262"/>
    </location>
</feature>
<feature type="compositionally biased region" description="Polar residues" evidence="1">
    <location>
        <begin position="119"/>
        <end position="129"/>
    </location>
</feature>
<name>A0A1Y2HVC3_9FUNG</name>